<dbReference type="PIRSF" id="PIRSF009320">
    <property type="entry name" value="Nuc_binding_HP_1000"/>
    <property type="match status" value="1"/>
</dbReference>
<comment type="similarity">
    <text evidence="1">Belongs to the ParA family.</text>
</comment>
<gene>
    <name evidence="6" type="ORF">IAC59_09885</name>
</gene>
<evidence type="ECO:0000256" key="1">
    <source>
        <dbReference type="ARBA" id="ARBA00006976"/>
    </source>
</evidence>
<organism evidence="6 7">
    <name type="scientific">Candidatus Fimadaptatus faecigallinarum</name>
    <dbReference type="NCBI Taxonomy" id="2840814"/>
    <lineage>
        <taxon>Bacteria</taxon>
        <taxon>Bacillati</taxon>
        <taxon>Bacillota</taxon>
        <taxon>Clostridia</taxon>
        <taxon>Eubacteriales</taxon>
        <taxon>Candidatus Fimadaptatus</taxon>
    </lineage>
</organism>
<evidence type="ECO:0000256" key="4">
    <source>
        <dbReference type="ARBA" id="ARBA00071824"/>
    </source>
</evidence>
<dbReference type="SUPFAM" id="SSF52540">
    <property type="entry name" value="P-loop containing nucleoside triphosphate hydrolases"/>
    <property type="match status" value="1"/>
</dbReference>
<comment type="catalytic activity">
    <reaction evidence="2">
        <text>ATP + H2O = ADP + phosphate + H(+)</text>
        <dbReference type="Rhea" id="RHEA:13065"/>
        <dbReference type="ChEBI" id="CHEBI:15377"/>
        <dbReference type="ChEBI" id="CHEBI:15378"/>
        <dbReference type="ChEBI" id="CHEBI:30616"/>
        <dbReference type="ChEBI" id="CHEBI:43474"/>
        <dbReference type="ChEBI" id="CHEBI:456216"/>
    </reaction>
</comment>
<dbReference type="FunFam" id="3.40.50.300:FF:000285">
    <property type="entry name" value="Sporulation initiation inhibitor Soj"/>
    <property type="match status" value="1"/>
</dbReference>
<feature type="domain" description="AAA" evidence="5">
    <location>
        <begin position="3"/>
        <end position="177"/>
    </location>
</feature>
<accession>A0A9D1LT76</accession>
<dbReference type="PANTHER" id="PTHR13696:SF52">
    <property type="entry name" value="PARA FAMILY PROTEIN CT_582"/>
    <property type="match status" value="1"/>
</dbReference>
<evidence type="ECO:0000313" key="7">
    <source>
        <dbReference type="Proteomes" id="UP000824123"/>
    </source>
</evidence>
<dbReference type="Proteomes" id="UP000824123">
    <property type="component" value="Unassembled WGS sequence"/>
</dbReference>
<dbReference type="PANTHER" id="PTHR13696">
    <property type="entry name" value="P-LOOP CONTAINING NUCLEOSIDE TRIPHOSPHATE HYDROLASE"/>
    <property type="match status" value="1"/>
</dbReference>
<sequence length="255" mass="27486">MARIIAVTNQKGGVGKTTTCVNLSACMAAQGKRVLVVDIDPQGNCTSGFGLSAPEGRSTYEALLDPAMAGECILKTCVDNLELMPSGMQLAGAEIELIGMEHRESRLRQALEPLSANYDYIMIDSPPSLGILTLNGLSAAHSVIVPIQCEYYALEGVGQLMNTLNLVRARLNPELEVEGVVLTMLDGRTNLGLQVVGEVKKYFKSQVYGTVIPRNVRLSEAPSHGLPIHLYDARCQGALAYTALAQEVIRRREGN</sequence>
<dbReference type="InterPro" id="IPR025669">
    <property type="entry name" value="AAA_dom"/>
</dbReference>
<protein>
    <recommendedName>
        <fullName evidence="4">Sporulation initiation inhibitor protein Soj</fullName>
    </recommendedName>
</protein>
<proteinExistence type="inferred from homology"/>
<reference evidence="6" key="2">
    <citation type="journal article" date="2021" name="PeerJ">
        <title>Extensive microbial diversity within the chicken gut microbiome revealed by metagenomics and culture.</title>
        <authorList>
            <person name="Gilroy R."/>
            <person name="Ravi A."/>
            <person name="Getino M."/>
            <person name="Pursley I."/>
            <person name="Horton D.L."/>
            <person name="Alikhan N.F."/>
            <person name="Baker D."/>
            <person name="Gharbi K."/>
            <person name="Hall N."/>
            <person name="Watson M."/>
            <person name="Adriaenssens E.M."/>
            <person name="Foster-Nyarko E."/>
            <person name="Jarju S."/>
            <person name="Secka A."/>
            <person name="Antonio M."/>
            <person name="Oren A."/>
            <person name="Chaudhuri R.R."/>
            <person name="La Ragione R."/>
            <person name="Hildebrand F."/>
            <person name="Pallen M.J."/>
        </authorList>
    </citation>
    <scope>NUCLEOTIDE SEQUENCE</scope>
    <source>
        <strain evidence="6">ChiSxjej2B14-8506</strain>
    </source>
</reference>
<dbReference type="Pfam" id="PF13614">
    <property type="entry name" value="AAA_31"/>
    <property type="match status" value="1"/>
</dbReference>
<comment type="caution">
    <text evidence="6">The sequence shown here is derived from an EMBL/GenBank/DDBJ whole genome shotgun (WGS) entry which is preliminary data.</text>
</comment>
<evidence type="ECO:0000256" key="3">
    <source>
        <dbReference type="ARBA" id="ARBA00062323"/>
    </source>
</evidence>
<dbReference type="InterPro" id="IPR027417">
    <property type="entry name" value="P-loop_NTPase"/>
</dbReference>
<dbReference type="CDD" id="cd02042">
    <property type="entry name" value="ParAB_family"/>
    <property type="match status" value="1"/>
</dbReference>
<dbReference type="InterPro" id="IPR050678">
    <property type="entry name" value="DNA_Partitioning_ATPase"/>
</dbReference>
<dbReference type="Gene3D" id="3.40.50.300">
    <property type="entry name" value="P-loop containing nucleotide triphosphate hydrolases"/>
    <property type="match status" value="1"/>
</dbReference>
<evidence type="ECO:0000313" key="6">
    <source>
        <dbReference type="EMBL" id="HIU47546.1"/>
    </source>
</evidence>
<dbReference type="EMBL" id="DVNK01000059">
    <property type="protein sequence ID" value="HIU47546.1"/>
    <property type="molecule type" value="Genomic_DNA"/>
</dbReference>
<name>A0A9D1LT76_9FIRM</name>
<dbReference type="AlphaFoldDB" id="A0A9D1LT76"/>
<comment type="subunit">
    <text evidence="3">Dimerizes in the presence of ATP but not ADP; ATP-binding is required for double-stranded (ds)DNA-binding. Interacts with DnaA.</text>
</comment>
<evidence type="ECO:0000256" key="2">
    <source>
        <dbReference type="ARBA" id="ARBA00049360"/>
    </source>
</evidence>
<reference evidence="6" key="1">
    <citation type="submission" date="2020-10" db="EMBL/GenBank/DDBJ databases">
        <authorList>
            <person name="Gilroy R."/>
        </authorList>
    </citation>
    <scope>NUCLEOTIDE SEQUENCE</scope>
    <source>
        <strain evidence="6">ChiSxjej2B14-8506</strain>
    </source>
</reference>
<evidence type="ECO:0000259" key="5">
    <source>
        <dbReference type="Pfam" id="PF13614"/>
    </source>
</evidence>